<protein>
    <recommendedName>
        <fullName evidence="3">Integral membrane protein CcmA involved in cell shape determination</fullName>
    </recommendedName>
</protein>
<dbReference type="PANTHER" id="PTHR35024:SF4">
    <property type="entry name" value="POLYMER-FORMING CYTOSKELETAL PROTEIN"/>
    <property type="match status" value="1"/>
</dbReference>
<dbReference type="PANTHER" id="PTHR35024">
    <property type="entry name" value="HYPOTHETICAL CYTOSOLIC PROTEIN"/>
    <property type="match status" value="1"/>
</dbReference>
<evidence type="ECO:0000256" key="1">
    <source>
        <dbReference type="ARBA" id="ARBA00044755"/>
    </source>
</evidence>
<evidence type="ECO:0000313" key="2">
    <source>
        <dbReference type="EMBL" id="SLM18830.1"/>
    </source>
</evidence>
<dbReference type="AlphaFoldDB" id="A0A3P3XRF2"/>
<gene>
    <name evidence="2" type="ORF">SPIRO4BDMA_50345</name>
</gene>
<organism evidence="2">
    <name type="scientific">uncultured spirochete</name>
    <dbReference type="NCBI Taxonomy" id="156406"/>
    <lineage>
        <taxon>Bacteria</taxon>
        <taxon>Pseudomonadati</taxon>
        <taxon>Spirochaetota</taxon>
        <taxon>Spirochaetia</taxon>
        <taxon>Spirochaetales</taxon>
        <taxon>environmental samples</taxon>
    </lineage>
</organism>
<name>A0A3P3XRF2_9SPIR</name>
<sequence>MSEEEVKLSVVDEEEVDTVLGSEIEFEGDIESSKSLMIKGKVSGTIRCGAELYITEQADVHSNIHAATVVIRGKVYGDIAADSLIAVLDWGHVEGSLAAPDIYLSPNCFFKGTTVITS</sequence>
<dbReference type="EMBL" id="FWDO01000005">
    <property type="protein sequence ID" value="SLM18830.1"/>
    <property type="molecule type" value="Genomic_DNA"/>
</dbReference>
<comment type="similarity">
    <text evidence="1">Belongs to the bactofilin family.</text>
</comment>
<accession>A0A3P3XRF2</accession>
<evidence type="ECO:0008006" key="3">
    <source>
        <dbReference type="Google" id="ProtNLM"/>
    </source>
</evidence>
<dbReference type="InterPro" id="IPR007607">
    <property type="entry name" value="BacA/B"/>
</dbReference>
<proteinExistence type="inferred from homology"/>
<dbReference type="Pfam" id="PF04519">
    <property type="entry name" value="Bactofilin"/>
    <property type="match status" value="1"/>
</dbReference>
<reference evidence="2" key="1">
    <citation type="submission" date="2017-02" db="EMBL/GenBank/DDBJ databases">
        <authorList>
            <person name="Regsiter A."/>
            <person name="William W."/>
        </authorList>
    </citation>
    <scope>NUCLEOTIDE SEQUENCE</scope>
    <source>
        <strain evidence="2">BdmA 4</strain>
    </source>
</reference>